<gene>
    <name evidence="1" type="ORF">Nepgr_001942</name>
</gene>
<reference evidence="1" key="1">
    <citation type="submission" date="2023-05" db="EMBL/GenBank/DDBJ databases">
        <title>Nepenthes gracilis genome sequencing.</title>
        <authorList>
            <person name="Fukushima K."/>
        </authorList>
    </citation>
    <scope>NUCLEOTIDE SEQUENCE</scope>
    <source>
        <strain evidence="1">SING2019-196</strain>
    </source>
</reference>
<proteinExistence type="predicted"/>
<dbReference type="AlphaFoldDB" id="A0AAD3P611"/>
<evidence type="ECO:0000313" key="2">
    <source>
        <dbReference type="Proteomes" id="UP001279734"/>
    </source>
</evidence>
<keyword evidence="2" id="KW-1185">Reference proteome</keyword>
<accession>A0AAD3P611</accession>
<evidence type="ECO:0000313" key="1">
    <source>
        <dbReference type="EMBL" id="GMH00103.1"/>
    </source>
</evidence>
<organism evidence="1 2">
    <name type="scientific">Nepenthes gracilis</name>
    <name type="common">Slender pitcher plant</name>
    <dbReference type="NCBI Taxonomy" id="150966"/>
    <lineage>
        <taxon>Eukaryota</taxon>
        <taxon>Viridiplantae</taxon>
        <taxon>Streptophyta</taxon>
        <taxon>Embryophyta</taxon>
        <taxon>Tracheophyta</taxon>
        <taxon>Spermatophyta</taxon>
        <taxon>Magnoliopsida</taxon>
        <taxon>eudicotyledons</taxon>
        <taxon>Gunneridae</taxon>
        <taxon>Pentapetalae</taxon>
        <taxon>Caryophyllales</taxon>
        <taxon>Nepenthaceae</taxon>
        <taxon>Nepenthes</taxon>
    </lineage>
</organism>
<comment type="caution">
    <text evidence="1">The sequence shown here is derived from an EMBL/GenBank/DDBJ whole genome shotgun (WGS) entry which is preliminary data.</text>
</comment>
<protein>
    <submittedName>
        <fullName evidence="1">Uncharacterized protein</fullName>
    </submittedName>
</protein>
<sequence>MSVVVGLEEDNAVMPVGFVLSFGSAVNGSLNDEGGKVVTFSPNVAERPLGKLPLASTGTTNRILNYLGKPTIELEVTMGLNCRTAERTRRVATGKDMQLILGAQPLLNSQHKINE</sequence>
<dbReference type="EMBL" id="BSYO01000001">
    <property type="protein sequence ID" value="GMH00103.1"/>
    <property type="molecule type" value="Genomic_DNA"/>
</dbReference>
<name>A0AAD3P611_NEPGR</name>
<dbReference type="Proteomes" id="UP001279734">
    <property type="component" value="Unassembled WGS sequence"/>
</dbReference>